<dbReference type="AlphaFoldDB" id="A0A1G2U1D1"/>
<reference evidence="5 6" key="1">
    <citation type="journal article" date="2016" name="Nat. Commun.">
        <title>Thousands of microbial genomes shed light on interconnected biogeochemical processes in an aquifer system.</title>
        <authorList>
            <person name="Anantharaman K."/>
            <person name="Brown C.T."/>
            <person name="Hug L.A."/>
            <person name="Sharon I."/>
            <person name="Castelle C.J."/>
            <person name="Probst A.J."/>
            <person name="Thomas B.C."/>
            <person name="Singh A."/>
            <person name="Wilkins M.J."/>
            <person name="Karaoz U."/>
            <person name="Brodie E.L."/>
            <person name="Williams K.H."/>
            <person name="Hubbard S.S."/>
            <person name="Banfield J.F."/>
        </authorList>
    </citation>
    <scope>NUCLEOTIDE SEQUENCE [LARGE SCALE GENOMIC DNA]</scope>
</reference>
<dbReference type="SMART" id="SM00855">
    <property type="entry name" value="PGAM"/>
    <property type="match status" value="1"/>
</dbReference>
<dbReference type="InterPro" id="IPR051695">
    <property type="entry name" value="Phosphoglycerate_Mutase"/>
</dbReference>
<evidence type="ECO:0000313" key="5">
    <source>
        <dbReference type="EMBL" id="OHB03219.1"/>
    </source>
</evidence>
<evidence type="ECO:0000256" key="2">
    <source>
        <dbReference type="PIRSR" id="PIRSR613078-1"/>
    </source>
</evidence>
<dbReference type="CDD" id="cd07067">
    <property type="entry name" value="HP_PGM_like"/>
    <property type="match status" value="1"/>
</dbReference>
<feature type="active site" description="Proton donor/acceptor" evidence="2">
    <location>
        <position position="88"/>
    </location>
</feature>
<dbReference type="SUPFAM" id="SSF53254">
    <property type="entry name" value="Phosphoglycerate mutase-like"/>
    <property type="match status" value="1"/>
</dbReference>
<feature type="binding site" evidence="3">
    <location>
        <begin position="14"/>
        <end position="21"/>
    </location>
    <ligand>
        <name>substrate</name>
    </ligand>
</feature>
<evidence type="ECO:0008006" key="7">
    <source>
        <dbReference type="Google" id="ProtNLM"/>
    </source>
</evidence>
<sequence length="217" mass="24018">MTDKSSYCTFYIVRHGEAEGNALGLMQGHYDVPLTEKGKAQIEDLSIKLKDIIFDAAYSSDLLRTKQTAEILSKERKLAVQTSHLIRERHFGAFEGKPAGEYERRAVEAKEELANLTNAMGKTHHDLMGAENDMKLISRTLTFLREIAVINPSKTVLVVAHGGLMRVLISHIDPERFGKLPSGSVKNGAFVKMLADGTDFFIEETSGVEAIIKSPKV</sequence>
<protein>
    <recommendedName>
        <fullName evidence="7">Phosphoglycerate mutase</fullName>
    </recommendedName>
</protein>
<feature type="site" description="Transition state stabilizer" evidence="4">
    <location>
        <position position="161"/>
    </location>
</feature>
<feature type="binding site" evidence="3">
    <location>
        <position position="64"/>
    </location>
    <ligand>
        <name>substrate</name>
    </ligand>
</feature>
<name>A0A1G2U1D1_9BACT</name>
<dbReference type="PANTHER" id="PTHR46517">
    <property type="entry name" value="FRUCTOSE-2,6-BISPHOSPHATASE TIGAR"/>
    <property type="match status" value="1"/>
</dbReference>
<organism evidence="5 6">
    <name type="scientific">Candidatus Zambryskibacteria bacterium RIFCSPLOWO2_01_FULL_43_17</name>
    <dbReference type="NCBI Taxonomy" id="1802760"/>
    <lineage>
        <taxon>Bacteria</taxon>
        <taxon>Candidatus Zambryskiibacteriota</taxon>
    </lineage>
</organism>
<dbReference type="GO" id="GO:0045820">
    <property type="term" value="P:negative regulation of glycolytic process"/>
    <property type="evidence" value="ECO:0007669"/>
    <property type="project" value="TreeGrafter"/>
</dbReference>
<accession>A0A1G2U1D1</accession>
<dbReference type="EMBL" id="MHWD01000025">
    <property type="protein sequence ID" value="OHB03219.1"/>
    <property type="molecule type" value="Genomic_DNA"/>
</dbReference>
<evidence type="ECO:0000256" key="3">
    <source>
        <dbReference type="PIRSR" id="PIRSR613078-2"/>
    </source>
</evidence>
<dbReference type="InterPro" id="IPR013078">
    <property type="entry name" value="His_Pase_superF_clade-1"/>
</dbReference>
<comment type="caution">
    <text evidence="5">The sequence shown here is derived from an EMBL/GenBank/DDBJ whole genome shotgun (WGS) entry which is preliminary data.</text>
</comment>
<dbReference type="InterPro" id="IPR001345">
    <property type="entry name" value="PG/BPGM_mutase_AS"/>
</dbReference>
<evidence type="ECO:0000256" key="4">
    <source>
        <dbReference type="PIRSR" id="PIRSR613078-3"/>
    </source>
</evidence>
<keyword evidence="1" id="KW-0378">Hydrolase</keyword>
<dbReference type="InterPro" id="IPR029033">
    <property type="entry name" value="His_PPase_superfam"/>
</dbReference>
<evidence type="ECO:0000313" key="6">
    <source>
        <dbReference type="Proteomes" id="UP000179283"/>
    </source>
</evidence>
<dbReference type="Pfam" id="PF00300">
    <property type="entry name" value="His_Phos_1"/>
    <property type="match status" value="1"/>
</dbReference>
<dbReference type="GO" id="GO:0043456">
    <property type="term" value="P:regulation of pentose-phosphate shunt"/>
    <property type="evidence" value="ECO:0007669"/>
    <property type="project" value="TreeGrafter"/>
</dbReference>
<dbReference type="Proteomes" id="UP000179283">
    <property type="component" value="Unassembled WGS sequence"/>
</dbReference>
<evidence type="ECO:0000256" key="1">
    <source>
        <dbReference type="ARBA" id="ARBA00022801"/>
    </source>
</evidence>
<gene>
    <name evidence="5" type="ORF">A2920_02530</name>
</gene>
<proteinExistence type="predicted"/>
<feature type="active site" description="Tele-phosphohistidine intermediate" evidence="2">
    <location>
        <position position="15"/>
    </location>
</feature>
<dbReference type="Gene3D" id="3.40.50.1240">
    <property type="entry name" value="Phosphoglycerate mutase-like"/>
    <property type="match status" value="1"/>
</dbReference>
<dbReference type="GO" id="GO:0004331">
    <property type="term" value="F:fructose-2,6-bisphosphate 2-phosphatase activity"/>
    <property type="evidence" value="ECO:0007669"/>
    <property type="project" value="TreeGrafter"/>
</dbReference>
<dbReference type="PANTHER" id="PTHR46517:SF1">
    <property type="entry name" value="FRUCTOSE-2,6-BISPHOSPHATASE TIGAR"/>
    <property type="match status" value="1"/>
</dbReference>
<feature type="binding site" evidence="3">
    <location>
        <begin position="104"/>
        <end position="105"/>
    </location>
    <ligand>
        <name>substrate</name>
    </ligand>
</feature>
<dbReference type="GO" id="GO:0005829">
    <property type="term" value="C:cytosol"/>
    <property type="evidence" value="ECO:0007669"/>
    <property type="project" value="TreeGrafter"/>
</dbReference>
<dbReference type="PROSITE" id="PS00175">
    <property type="entry name" value="PG_MUTASE"/>
    <property type="match status" value="1"/>
</dbReference>